<gene>
    <name evidence="8" type="ORF">WG950_01955</name>
</gene>
<dbReference type="SMART" id="SM00387">
    <property type="entry name" value="HATPase_c"/>
    <property type="match status" value="1"/>
</dbReference>
<evidence type="ECO:0000256" key="3">
    <source>
        <dbReference type="ARBA" id="ARBA00022553"/>
    </source>
</evidence>
<dbReference type="PANTHER" id="PTHR42878">
    <property type="entry name" value="TWO-COMPONENT HISTIDINE KINASE"/>
    <property type="match status" value="1"/>
</dbReference>
<name>A0ABZ2TT45_9FLAO</name>
<keyword evidence="8" id="KW-0067">ATP-binding</keyword>
<keyword evidence="5" id="KW-0418">Kinase</keyword>
<dbReference type="CDD" id="cd00082">
    <property type="entry name" value="HisKA"/>
    <property type="match status" value="1"/>
</dbReference>
<sequence>MNSLLKRQIRKYLPKELRESEDLDAFLDAINKSYKTSEEQFVMLQRATTISSEELFNVNSKLKEETNSQKKVINKLEGVIDQLQSYNLLGDRPEETTDSLTLVDFIDNQTKEIIRINNQKDALLKDLELQNQELNDYAQMVSHDLKSPLQSIETMATWLQEDYKEALEPYGIENLKIIRENVLKMDNLVRGILEYSTIRRMEGEFYKVNLNEILKKLIGQLKISDSIKITVPNNLPTVYGDKFRLEKLFYNLLDNAIKYNDKEEKIIKIGFEENENYFNFYVKDNGLGIKERYFDKVFETFQKLDHENNSTGLGLPIVKKIIDIYNGKIWIESIEDKETTFYFTLKK</sequence>
<protein>
    <recommendedName>
        <fullName evidence="2">histidine kinase</fullName>
        <ecNumber evidence="2">2.7.13.3</ecNumber>
    </recommendedName>
</protein>
<dbReference type="EC" id="2.7.13.3" evidence="2"/>
<keyword evidence="9" id="KW-1185">Reference proteome</keyword>
<dbReference type="SUPFAM" id="SSF55874">
    <property type="entry name" value="ATPase domain of HSP90 chaperone/DNA topoisomerase II/histidine kinase"/>
    <property type="match status" value="1"/>
</dbReference>
<evidence type="ECO:0000259" key="7">
    <source>
        <dbReference type="PROSITE" id="PS50109"/>
    </source>
</evidence>
<dbReference type="Gene3D" id="1.10.287.130">
    <property type="match status" value="1"/>
</dbReference>
<dbReference type="Pfam" id="PF02518">
    <property type="entry name" value="HATPase_c"/>
    <property type="match status" value="1"/>
</dbReference>
<keyword evidence="3" id="KW-0597">Phosphoprotein</keyword>
<dbReference type="SMART" id="SM00388">
    <property type="entry name" value="HisKA"/>
    <property type="match status" value="1"/>
</dbReference>
<evidence type="ECO:0000313" key="9">
    <source>
        <dbReference type="Proteomes" id="UP001491088"/>
    </source>
</evidence>
<dbReference type="Gene3D" id="3.30.565.10">
    <property type="entry name" value="Histidine kinase-like ATPase, C-terminal domain"/>
    <property type="match status" value="1"/>
</dbReference>
<evidence type="ECO:0000256" key="5">
    <source>
        <dbReference type="ARBA" id="ARBA00022777"/>
    </source>
</evidence>
<proteinExistence type="predicted"/>
<dbReference type="InterPro" id="IPR003661">
    <property type="entry name" value="HisK_dim/P_dom"/>
</dbReference>
<dbReference type="Proteomes" id="UP001491088">
    <property type="component" value="Chromosome"/>
</dbReference>
<dbReference type="GO" id="GO:0005524">
    <property type="term" value="F:ATP binding"/>
    <property type="evidence" value="ECO:0007669"/>
    <property type="project" value="UniProtKB-KW"/>
</dbReference>
<dbReference type="InterPro" id="IPR005467">
    <property type="entry name" value="His_kinase_dom"/>
</dbReference>
<organism evidence="8 9">
    <name type="scientific">Polaribacter marinaquae</name>
    <dbReference type="NCBI Taxonomy" id="1642819"/>
    <lineage>
        <taxon>Bacteria</taxon>
        <taxon>Pseudomonadati</taxon>
        <taxon>Bacteroidota</taxon>
        <taxon>Flavobacteriia</taxon>
        <taxon>Flavobacteriales</taxon>
        <taxon>Flavobacteriaceae</taxon>
    </lineage>
</organism>
<comment type="catalytic activity">
    <reaction evidence="1">
        <text>ATP + protein L-histidine = ADP + protein N-phospho-L-histidine.</text>
        <dbReference type="EC" id="2.7.13.3"/>
    </reaction>
</comment>
<evidence type="ECO:0000313" key="8">
    <source>
        <dbReference type="EMBL" id="WYW56028.1"/>
    </source>
</evidence>
<keyword evidence="8" id="KW-0547">Nucleotide-binding</keyword>
<dbReference type="PANTHER" id="PTHR42878:SF15">
    <property type="entry name" value="BACTERIOPHYTOCHROME"/>
    <property type="match status" value="1"/>
</dbReference>
<evidence type="ECO:0000256" key="4">
    <source>
        <dbReference type="ARBA" id="ARBA00022679"/>
    </source>
</evidence>
<feature type="domain" description="Histidine kinase" evidence="7">
    <location>
        <begin position="140"/>
        <end position="347"/>
    </location>
</feature>
<dbReference type="PRINTS" id="PR00344">
    <property type="entry name" value="BCTRLSENSOR"/>
</dbReference>
<evidence type="ECO:0000256" key="6">
    <source>
        <dbReference type="SAM" id="Coils"/>
    </source>
</evidence>
<evidence type="ECO:0000256" key="1">
    <source>
        <dbReference type="ARBA" id="ARBA00000085"/>
    </source>
</evidence>
<dbReference type="PROSITE" id="PS50109">
    <property type="entry name" value="HIS_KIN"/>
    <property type="match status" value="1"/>
</dbReference>
<feature type="coiled-coil region" evidence="6">
    <location>
        <begin position="106"/>
        <end position="140"/>
    </location>
</feature>
<dbReference type="SUPFAM" id="SSF47384">
    <property type="entry name" value="Homodimeric domain of signal transducing histidine kinase"/>
    <property type="match status" value="1"/>
</dbReference>
<dbReference type="Pfam" id="PF00512">
    <property type="entry name" value="HisKA"/>
    <property type="match status" value="1"/>
</dbReference>
<evidence type="ECO:0000256" key="2">
    <source>
        <dbReference type="ARBA" id="ARBA00012438"/>
    </source>
</evidence>
<dbReference type="InterPro" id="IPR003594">
    <property type="entry name" value="HATPase_dom"/>
</dbReference>
<keyword evidence="6" id="KW-0175">Coiled coil</keyword>
<reference evidence="8 9" key="1">
    <citation type="submission" date="2024-03" db="EMBL/GenBank/DDBJ databases">
        <authorList>
            <person name="Cao K."/>
        </authorList>
    </citation>
    <scope>NUCLEOTIDE SEQUENCE [LARGE SCALE GENOMIC DNA]</scope>
    <source>
        <strain evidence="8 9">MCCC 1K00696</strain>
    </source>
</reference>
<dbReference type="InterPro" id="IPR004358">
    <property type="entry name" value="Sig_transdc_His_kin-like_C"/>
</dbReference>
<dbReference type="InterPro" id="IPR036097">
    <property type="entry name" value="HisK_dim/P_sf"/>
</dbReference>
<keyword evidence="4" id="KW-0808">Transferase</keyword>
<accession>A0ABZ2TT45</accession>
<dbReference type="InterPro" id="IPR036890">
    <property type="entry name" value="HATPase_C_sf"/>
</dbReference>
<dbReference type="RefSeq" id="WP_340933838.1">
    <property type="nucleotide sequence ID" value="NZ_CP150496.1"/>
</dbReference>
<dbReference type="EMBL" id="CP150496">
    <property type="protein sequence ID" value="WYW56028.1"/>
    <property type="molecule type" value="Genomic_DNA"/>
</dbReference>
<dbReference type="InterPro" id="IPR050351">
    <property type="entry name" value="BphY/WalK/GraS-like"/>
</dbReference>